<comment type="similarity">
    <text evidence="1 6">Belongs to the peptidase S14 family.</text>
</comment>
<keyword evidence="3 7" id="KW-0645">Protease</keyword>
<evidence type="ECO:0000313" key="8">
    <source>
        <dbReference type="Proteomes" id="UP001524502"/>
    </source>
</evidence>
<evidence type="ECO:0000256" key="5">
    <source>
        <dbReference type="ARBA" id="ARBA00022825"/>
    </source>
</evidence>
<evidence type="ECO:0000256" key="3">
    <source>
        <dbReference type="ARBA" id="ARBA00022670"/>
    </source>
</evidence>
<dbReference type="PRINTS" id="PR00127">
    <property type="entry name" value="CLPPROTEASEP"/>
</dbReference>
<accession>A0ABT1RR54</accession>
<keyword evidence="8" id="KW-1185">Reference proteome</keyword>
<organism evidence="7 8">
    <name type="scientific">Anaerovorax odorimutans</name>
    <dbReference type="NCBI Taxonomy" id="109327"/>
    <lineage>
        <taxon>Bacteria</taxon>
        <taxon>Bacillati</taxon>
        <taxon>Bacillota</taxon>
        <taxon>Clostridia</taxon>
        <taxon>Peptostreptococcales</taxon>
        <taxon>Anaerovoracaceae</taxon>
        <taxon>Anaerovorax</taxon>
    </lineage>
</organism>
<dbReference type="PANTHER" id="PTHR10381:SF70">
    <property type="entry name" value="ATP-DEPENDENT CLP PROTEASE PROTEOLYTIC SUBUNIT"/>
    <property type="match status" value="1"/>
</dbReference>
<dbReference type="Pfam" id="PF00574">
    <property type="entry name" value="CLP_protease"/>
    <property type="match status" value="1"/>
</dbReference>
<dbReference type="CDD" id="cd07016">
    <property type="entry name" value="S14_ClpP_1"/>
    <property type="match status" value="1"/>
</dbReference>
<evidence type="ECO:0000313" key="7">
    <source>
        <dbReference type="EMBL" id="MCQ4637678.1"/>
    </source>
</evidence>
<dbReference type="EMBL" id="JANFXK010000015">
    <property type="protein sequence ID" value="MCQ4637678.1"/>
    <property type="molecule type" value="Genomic_DNA"/>
</dbReference>
<comment type="caution">
    <text evidence="7">The sequence shown here is derived from an EMBL/GenBank/DDBJ whole genome shotgun (WGS) entry which is preliminary data.</text>
</comment>
<proteinExistence type="inferred from homology"/>
<evidence type="ECO:0000256" key="6">
    <source>
        <dbReference type="RuleBase" id="RU003567"/>
    </source>
</evidence>
<dbReference type="GO" id="GO:0006508">
    <property type="term" value="P:proteolysis"/>
    <property type="evidence" value="ECO:0007669"/>
    <property type="project" value="UniProtKB-KW"/>
</dbReference>
<reference evidence="7 8" key="1">
    <citation type="submission" date="2022-06" db="EMBL/GenBank/DDBJ databases">
        <title>Isolation of gut microbiota from human fecal samples.</title>
        <authorList>
            <person name="Pamer E.G."/>
            <person name="Barat B."/>
            <person name="Waligurski E."/>
            <person name="Medina S."/>
            <person name="Paddock L."/>
            <person name="Mostad J."/>
        </authorList>
    </citation>
    <scope>NUCLEOTIDE SEQUENCE [LARGE SCALE GENOMIC DNA]</scope>
    <source>
        <strain evidence="7 8">SL.3.17</strain>
    </source>
</reference>
<dbReference type="NCBIfam" id="NF045542">
    <property type="entry name" value="Clp_rel_HeadMat"/>
    <property type="match status" value="1"/>
</dbReference>
<name>A0ABT1RR54_9FIRM</name>
<keyword evidence="5" id="KW-0720">Serine protease</keyword>
<dbReference type="PANTHER" id="PTHR10381">
    <property type="entry name" value="ATP-DEPENDENT CLP PROTEASE PROTEOLYTIC SUBUNIT"/>
    <property type="match status" value="1"/>
</dbReference>
<keyword evidence="4" id="KW-0378">Hydrolase</keyword>
<dbReference type="GO" id="GO:0008233">
    <property type="term" value="F:peptidase activity"/>
    <property type="evidence" value="ECO:0007669"/>
    <property type="project" value="UniProtKB-KW"/>
</dbReference>
<dbReference type="InterPro" id="IPR001907">
    <property type="entry name" value="ClpP"/>
</dbReference>
<dbReference type="SUPFAM" id="SSF52096">
    <property type="entry name" value="ClpP/crotonase"/>
    <property type="match status" value="1"/>
</dbReference>
<gene>
    <name evidence="7" type="ORF">NE619_13170</name>
</gene>
<evidence type="ECO:0000256" key="2">
    <source>
        <dbReference type="ARBA" id="ARBA00022490"/>
    </source>
</evidence>
<dbReference type="Proteomes" id="UP001524502">
    <property type="component" value="Unassembled WGS sequence"/>
</dbReference>
<dbReference type="Gene3D" id="3.90.226.10">
    <property type="entry name" value="2-enoyl-CoA Hydratase, Chain A, domain 1"/>
    <property type="match status" value="1"/>
</dbReference>
<evidence type="ECO:0000256" key="1">
    <source>
        <dbReference type="ARBA" id="ARBA00007039"/>
    </source>
</evidence>
<dbReference type="RefSeq" id="WP_256132859.1">
    <property type="nucleotide sequence ID" value="NZ_JANFXK010000015.1"/>
</dbReference>
<dbReference type="InterPro" id="IPR029045">
    <property type="entry name" value="ClpP/crotonase-like_dom_sf"/>
</dbReference>
<sequence>MDLQMTNKKGKIVSKGKLEIKNQSVESADLFIYGDIISDSWYKWCDEDTCPQDILDFLSGLEHAQNINIYINSGGGSVWAGIAIYQQLKRHNAKKTVYIDGIGASIASVIAMAADELIMPEGSMLMIHKPMNGFAFEMLNADELRESAEMLDRAQENITDIYMTKVVEGVSREEICKAINKETWMNATKAQEYFKVNIDSTKTAATCNSSYFNIYRNAPSDLNNKKEIKTDTQKVNPDVDMNEFVDRVAAKLKEPFESIIEKQELLADLGQFGA</sequence>
<dbReference type="InterPro" id="IPR023562">
    <property type="entry name" value="ClpP/TepA"/>
</dbReference>
<keyword evidence="2" id="KW-0963">Cytoplasm</keyword>
<evidence type="ECO:0000256" key="4">
    <source>
        <dbReference type="ARBA" id="ARBA00022801"/>
    </source>
</evidence>
<protein>
    <recommendedName>
        <fullName evidence="6">ATP-dependent Clp protease proteolytic subunit</fullName>
    </recommendedName>
</protein>